<dbReference type="InterPro" id="IPR051306">
    <property type="entry name" value="Homeobox_regulator"/>
</dbReference>
<keyword evidence="9" id="KW-1185">Reference proteome</keyword>
<evidence type="ECO:0000256" key="7">
    <source>
        <dbReference type="SAM" id="MobiDB-lite"/>
    </source>
</evidence>
<dbReference type="Pfam" id="PF00046">
    <property type="entry name" value="Homeodomain"/>
    <property type="match status" value="1"/>
</dbReference>
<dbReference type="InterPro" id="IPR009057">
    <property type="entry name" value="Homeodomain-like_sf"/>
</dbReference>
<evidence type="ECO:0000256" key="2">
    <source>
        <dbReference type="ARBA" id="ARBA00023125"/>
    </source>
</evidence>
<dbReference type="CDD" id="cd00086">
    <property type="entry name" value="homeodomain"/>
    <property type="match status" value="1"/>
</dbReference>
<feature type="DNA-binding region" description="Homeobox" evidence="5">
    <location>
        <begin position="177"/>
        <end position="203"/>
    </location>
</feature>
<evidence type="ECO:0000256" key="1">
    <source>
        <dbReference type="ARBA" id="ARBA00004123"/>
    </source>
</evidence>
<comment type="subcellular location">
    <subcellularLocation>
        <location evidence="1 5 6">Nucleus</location>
    </subcellularLocation>
</comment>
<keyword evidence="4 5" id="KW-0539">Nucleus</keyword>
<dbReference type="SUPFAM" id="SSF46689">
    <property type="entry name" value="Homeodomain-like"/>
    <property type="match status" value="1"/>
</dbReference>
<reference evidence="10" key="1">
    <citation type="submission" date="2022-11" db="UniProtKB">
        <authorList>
            <consortium name="WormBaseParasite"/>
        </authorList>
    </citation>
    <scope>IDENTIFICATION</scope>
</reference>
<dbReference type="PROSITE" id="PS00027">
    <property type="entry name" value="HOMEOBOX_1"/>
    <property type="match status" value="1"/>
</dbReference>
<evidence type="ECO:0000256" key="6">
    <source>
        <dbReference type="RuleBase" id="RU000682"/>
    </source>
</evidence>
<dbReference type="GO" id="GO:0005634">
    <property type="term" value="C:nucleus"/>
    <property type="evidence" value="ECO:0007669"/>
    <property type="project" value="UniProtKB-SubCell"/>
</dbReference>
<dbReference type="PANTHER" id="PTHR46123:SF4">
    <property type="entry name" value="MIX-TYPE HOMEOBOX GENE 1-RELATED"/>
    <property type="match status" value="1"/>
</dbReference>
<dbReference type="Proteomes" id="UP000887574">
    <property type="component" value="Unplaced"/>
</dbReference>
<name>A0A915E617_9BILA</name>
<keyword evidence="3 5" id="KW-0371">Homeobox</keyword>
<feature type="region of interest" description="Disordered" evidence="7">
    <location>
        <begin position="31"/>
        <end position="74"/>
    </location>
</feature>
<organism evidence="9 10">
    <name type="scientific">Ditylenchus dipsaci</name>
    <dbReference type="NCBI Taxonomy" id="166011"/>
    <lineage>
        <taxon>Eukaryota</taxon>
        <taxon>Metazoa</taxon>
        <taxon>Ecdysozoa</taxon>
        <taxon>Nematoda</taxon>
        <taxon>Chromadorea</taxon>
        <taxon>Rhabditida</taxon>
        <taxon>Tylenchina</taxon>
        <taxon>Tylenchomorpha</taxon>
        <taxon>Sphaerularioidea</taxon>
        <taxon>Anguinidae</taxon>
        <taxon>Anguininae</taxon>
        <taxon>Ditylenchus</taxon>
    </lineage>
</organism>
<dbReference type="Gene3D" id="1.10.10.60">
    <property type="entry name" value="Homeodomain-like"/>
    <property type="match status" value="1"/>
</dbReference>
<feature type="domain" description="Homeobox" evidence="8">
    <location>
        <begin position="175"/>
        <end position="202"/>
    </location>
</feature>
<protein>
    <submittedName>
        <fullName evidence="10">Homeobox domain-containing protein</fullName>
    </submittedName>
</protein>
<accession>A0A915E617</accession>
<sequence length="470" mass="50061">MTTKPYHSIQSLPEAVKHIAIAVVNPAILTQQQQQPGGQQHDQQGDGALSSNPQEEVVDQQQPPHHNQLPITDGAGSLQNAAVAAAVDYGRMALSYGILPYTAAAAHLPTSAASFYCQNTATAAMNNSLINMFPEAVMLVQESSPEKADEKGPPSPGHNWRCSKTISQPANILMEKIANQVQLQEQRIQVWFKNRRAKHRQQEKQKPKPATVASTIKSEKSKLAAAARCSQNSTVNNNNNNSNVGGTQIFMNSEPETGTPLKEECMMPSSAALLAASKCLKAESPINIRSSPIDKTSAMDSGLDSSKDASTASGSASSLLAGVHLNGMHSALTLTASPSSGTASGLSDLSWSSVENSSKPAYVLLELPGRHLHDEPIHIWWRQPTCHVFHHVQLLLLSTAPHPYFYAPAAPLDSFNSYSHSYPAVAAAAAAYNSAAEMSNYNVAANAAAAAQMGQSPYPTTYFFPPGSGC</sequence>
<dbReference type="SMART" id="SM00389">
    <property type="entry name" value="HOX"/>
    <property type="match status" value="1"/>
</dbReference>
<dbReference type="GO" id="GO:0000981">
    <property type="term" value="F:DNA-binding transcription factor activity, RNA polymerase II-specific"/>
    <property type="evidence" value="ECO:0007669"/>
    <property type="project" value="InterPro"/>
</dbReference>
<evidence type="ECO:0000313" key="10">
    <source>
        <dbReference type="WBParaSite" id="jg3210"/>
    </source>
</evidence>
<dbReference type="GO" id="GO:0000977">
    <property type="term" value="F:RNA polymerase II transcription regulatory region sequence-specific DNA binding"/>
    <property type="evidence" value="ECO:0007669"/>
    <property type="project" value="TreeGrafter"/>
</dbReference>
<dbReference type="InterPro" id="IPR001356">
    <property type="entry name" value="HD"/>
</dbReference>
<proteinExistence type="predicted"/>
<evidence type="ECO:0000256" key="4">
    <source>
        <dbReference type="ARBA" id="ARBA00023242"/>
    </source>
</evidence>
<evidence type="ECO:0000259" key="8">
    <source>
        <dbReference type="PROSITE" id="PS50071"/>
    </source>
</evidence>
<dbReference type="WBParaSite" id="jg3210">
    <property type="protein sequence ID" value="jg3210"/>
    <property type="gene ID" value="jg3210"/>
</dbReference>
<keyword evidence="2 5" id="KW-0238">DNA-binding</keyword>
<feature type="region of interest" description="Disordered" evidence="7">
    <location>
        <begin position="290"/>
        <end position="310"/>
    </location>
</feature>
<dbReference type="AlphaFoldDB" id="A0A915E617"/>
<evidence type="ECO:0000313" key="9">
    <source>
        <dbReference type="Proteomes" id="UP000887574"/>
    </source>
</evidence>
<evidence type="ECO:0000256" key="3">
    <source>
        <dbReference type="ARBA" id="ARBA00023155"/>
    </source>
</evidence>
<feature type="compositionally biased region" description="Low complexity" evidence="7">
    <location>
        <begin position="31"/>
        <end position="64"/>
    </location>
</feature>
<dbReference type="InterPro" id="IPR017970">
    <property type="entry name" value="Homeobox_CS"/>
</dbReference>
<evidence type="ECO:0000256" key="5">
    <source>
        <dbReference type="PROSITE-ProRule" id="PRU00108"/>
    </source>
</evidence>
<dbReference type="PANTHER" id="PTHR46123">
    <property type="entry name" value="MIX-TYPE HOMEOBOX GENE 1-RELATED"/>
    <property type="match status" value="1"/>
</dbReference>
<dbReference type="PROSITE" id="PS50071">
    <property type="entry name" value="HOMEOBOX_2"/>
    <property type="match status" value="1"/>
</dbReference>